<dbReference type="Proteomes" id="UP000199659">
    <property type="component" value="Unassembled WGS sequence"/>
</dbReference>
<evidence type="ECO:0000313" key="2">
    <source>
        <dbReference type="Proteomes" id="UP000199659"/>
    </source>
</evidence>
<sequence length="147" mass="16667">MQIQKVRIISNNICFGPEPLPDDEVEQHLTISANGGIWFTGYKYGNGFGRFEISRKQQFNIGKSAVKKILELFSQYLDSDQLTCYATDIGTWEMTITDTKGEVHTFKGSLCGGVTVGDIDITFYLRQQIPVSNLFVFEDNFMESDEK</sequence>
<reference evidence="1 2" key="1">
    <citation type="submission" date="2016-10" db="EMBL/GenBank/DDBJ databases">
        <authorList>
            <person name="de Groot N.N."/>
        </authorList>
    </citation>
    <scope>NUCLEOTIDE SEQUENCE [LARGE SCALE GENOMIC DNA]</scope>
    <source>
        <strain evidence="1 2">743A</strain>
    </source>
</reference>
<dbReference type="AlphaFoldDB" id="A0A1I6KUI0"/>
<accession>A0A1I6KUI0</accession>
<dbReference type="STRING" id="37658.SAMN05661086_02722"/>
<dbReference type="EMBL" id="FOYZ01000010">
    <property type="protein sequence ID" value="SFR94678.1"/>
    <property type="molecule type" value="Genomic_DNA"/>
</dbReference>
<proteinExistence type="predicted"/>
<organism evidence="1 2">
    <name type="scientific">Anaeromicropila populeti</name>
    <dbReference type="NCBI Taxonomy" id="37658"/>
    <lineage>
        <taxon>Bacteria</taxon>
        <taxon>Bacillati</taxon>
        <taxon>Bacillota</taxon>
        <taxon>Clostridia</taxon>
        <taxon>Lachnospirales</taxon>
        <taxon>Lachnospiraceae</taxon>
        <taxon>Anaeromicropila</taxon>
    </lineage>
</organism>
<gene>
    <name evidence="1" type="ORF">SAMN05661086_02722</name>
</gene>
<evidence type="ECO:0000313" key="1">
    <source>
        <dbReference type="EMBL" id="SFR94678.1"/>
    </source>
</evidence>
<protein>
    <submittedName>
        <fullName evidence="1">Uncharacterized protein</fullName>
    </submittedName>
</protein>
<dbReference type="RefSeq" id="WP_092561643.1">
    <property type="nucleotide sequence ID" value="NZ_FOYZ01000010.1"/>
</dbReference>
<dbReference type="OrthoDB" id="1835195at2"/>
<name>A0A1I6KUI0_9FIRM</name>
<keyword evidence="2" id="KW-1185">Reference proteome</keyword>